<evidence type="ECO:0000313" key="2">
    <source>
        <dbReference type="Proteomes" id="UP001558652"/>
    </source>
</evidence>
<dbReference type="EMBL" id="JBFDAA010000016">
    <property type="protein sequence ID" value="KAL1117327.1"/>
    <property type="molecule type" value="Genomic_DNA"/>
</dbReference>
<gene>
    <name evidence="1" type="ORF">AAG570_004653</name>
</gene>
<dbReference type="AlphaFoldDB" id="A0ABD0Y284"/>
<name>A0ABD0Y284_9HEMI</name>
<protein>
    <submittedName>
        <fullName evidence="1">Uncharacterized protein</fullName>
    </submittedName>
</protein>
<organism evidence="1 2">
    <name type="scientific">Ranatra chinensis</name>
    <dbReference type="NCBI Taxonomy" id="642074"/>
    <lineage>
        <taxon>Eukaryota</taxon>
        <taxon>Metazoa</taxon>
        <taxon>Ecdysozoa</taxon>
        <taxon>Arthropoda</taxon>
        <taxon>Hexapoda</taxon>
        <taxon>Insecta</taxon>
        <taxon>Pterygota</taxon>
        <taxon>Neoptera</taxon>
        <taxon>Paraneoptera</taxon>
        <taxon>Hemiptera</taxon>
        <taxon>Heteroptera</taxon>
        <taxon>Panheteroptera</taxon>
        <taxon>Nepomorpha</taxon>
        <taxon>Nepidae</taxon>
        <taxon>Ranatrinae</taxon>
        <taxon>Ranatra</taxon>
    </lineage>
</organism>
<reference evidence="1 2" key="1">
    <citation type="submission" date="2024-07" db="EMBL/GenBank/DDBJ databases">
        <title>Chromosome-level genome assembly of the water stick insect Ranatra chinensis (Heteroptera: Nepidae).</title>
        <authorList>
            <person name="Liu X."/>
        </authorList>
    </citation>
    <scope>NUCLEOTIDE SEQUENCE [LARGE SCALE GENOMIC DNA]</scope>
    <source>
        <strain evidence="1">Cailab_2021Rc</strain>
        <tissue evidence="1">Muscle</tissue>
    </source>
</reference>
<sequence>MLYQNKKQETTEIGSVASYPKRLVMCTRVENHRTRVHPQIPSVAAEELTPSLEGEGKAKMDSSLTVPVSFPNMFLCTRPFTMVVPRPVIKRAVTREMAHNSGANASWLSTDTSSPRDTLPISNTAYHFCTPYQKPPSFLRTSMGQPSLLLYLRDERCAEIIVDDVLQCLPLPFGLFSAMGLREDPVDRCPPFQRLASSEPTIIGPWTDMSRAKLAFGRWALPKLVTD</sequence>
<dbReference type="Proteomes" id="UP001558652">
    <property type="component" value="Unassembled WGS sequence"/>
</dbReference>
<evidence type="ECO:0000313" key="1">
    <source>
        <dbReference type="EMBL" id="KAL1117327.1"/>
    </source>
</evidence>
<proteinExistence type="predicted"/>
<accession>A0ABD0Y284</accession>
<keyword evidence="2" id="KW-1185">Reference proteome</keyword>
<comment type="caution">
    <text evidence="1">The sequence shown here is derived from an EMBL/GenBank/DDBJ whole genome shotgun (WGS) entry which is preliminary data.</text>
</comment>